<evidence type="ECO:0000313" key="2">
    <source>
        <dbReference type="Proteomes" id="UP000828390"/>
    </source>
</evidence>
<organism evidence="1 2">
    <name type="scientific">Dreissena polymorpha</name>
    <name type="common">Zebra mussel</name>
    <name type="synonym">Mytilus polymorpha</name>
    <dbReference type="NCBI Taxonomy" id="45954"/>
    <lineage>
        <taxon>Eukaryota</taxon>
        <taxon>Metazoa</taxon>
        <taxon>Spiralia</taxon>
        <taxon>Lophotrochozoa</taxon>
        <taxon>Mollusca</taxon>
        <taxon>Bivalvia</taxon>
        <taxon>Autobranchia</taxon>
        <taxon>Heteroconchia</taxon>
        <taxon>Euheterodonta</taxon>
        <taxon>Imparidentia</taxon>
        <taxon>Neoheterodontei</taxon>
        <taxon>Myida</taxon>
        <taxon>Dreissenoidea</taxon>
        <taxon>Dreissenidae</taxon>
        <taxon>Dreissena</taxon>
    </lineage>
</organism>
<comment type="caution">
    <text evidence="1">The sequence shown here is derived from an EMBL/GenBank/DDBJ whole genome shotgun (WGS) entry which is preliminary data.</text>
</comment>
<proteinExistence type="predicted"/>
<protein>
    <submittedName>
        <fullName evidence="1">Uncharacterized protein</fullName>
    </submittedName>
</protein>
<dbReference type="AlphaFoldDB" id="A0A9D4BPD0"/>
<sequence>MCRSRECRISFYHDIVNFAATATEIHQSYGNKSSLQVPIHERQDAPASMLETQKAIRLSSNGRRDSNYCQAPPNTIFQAFIYASIMHFYKRKDNTQVCDNHKGISLNPVAREILAIFVDSARNEESSTCSCHEQNSYLFSTYVDLTNVFKIIMAKNGCRRICIAL</sequence>
<reference evidence="1" key="2">
    <citation type="submission" date="2020-11" db="EMBL/GenBank/DDBJ databases">
        <authorList>
            <person name="McCartney M.A."/>
            <person name="Auch B."/>
            <person name="Kono T."/>
            <person name="Mallez S."/>
            <person name="Becker A."/>
            <person name="Gohl D.M."/>
            <person name="Silverstein K.A.T."/>
            <person name="Koren S."/>
            <person name="Bechman K.B."/>
            <person name="Herman A."/>
            <person name="Abrahante J.E."/>
            <person name="Garbe J."/>
        </authorList>
    </citation>
    <scope>NUCLEOTIDE SEQUENCE</scope>
    <source>
        <strain evidence="1">Duluth1</strain>
        <tissue evidence="1">Whole animal</tissue>
    </source>
</reference>
<evidence type="ECO:0000313" key="1">
    <source>
        <dbReference type="EMBL" id="KAH3703624.1"/>
    </source>
</evidence>
<keyword evidence="2" id="KW-1185">Reference proteome</keyword>
<name>A0A9D4BPD0_DREPO</name>
<accession>A0A9D4BPD0</accession>
<dbReference type="Proteomes" id="UP000828390">
    <property type="component" value="Unassembled WGS sequence"/>
</dbReference>
<reference evidence="1" key="1">
    <citation type="journal article" date="2019" name="bioRxiv">
        <title>The Genome of the Zebra Mussel, Dreissena polymorpha: A Resource for Invasive Species Research.</title>
        <authorList>
            <person name="McCartney M.A."/>
            <person name="Auch B."/>
            <person name="Kono T."/>
            <person name="Mallez S."/>
            <person name="Zhang Y."/>
            <person name="Obille A."/>
            <person name="Becker A."/>
            <person name="Abrahante J.E."/>
            <person name="Garbe J."/>
            <person name="Badalamenti J.P."/>
            <person name="Herman A."/>
            <person name="Mangelson H."/>
            <person name="Liachko I."/>
            <person name="Sullivan S."/>
            <person name="Sone E.D."/>
            <person name="Koren S."/>
            <person name="Silverstein K.A.T."/>
            <person name="Beckman K.B."/>
            <person name="Gohl D.M."/>
        </authorList>
    </citation>
    <scope>NUCLEOTIDE SEQUENCE</scope>
    <source>
        <strain evidence="1">Duluth1</strain>
        <tissue evidence="1">Whole animal</tissue>
    </source>
</reference>
<gene>
    <name evidence="1" type="ORF">DPMN_078663</name>
</gene>
<dbReference type="EMBL" id="JAIWYP010000015">
    <property type="protein sequence ID" value="KAH3703624.1"/>
    <property type="molecule type" value="Genomic_DNA"/>
</dbReference>